<dbReference type="InterPro" id="IPR007607">
    <property type="entry name" value="BacA/B"/>
</dbReference>
<evidence type="ECO:0008006" key="5">
    <source>
        <dbReference type="Google" id="ProtNLM"/>
    </source>
</evidence>
<name>A0ABM6F154_9BURK</name>
<dbReference type="Proteomes" id="UP000177515">
    <property type="component" value="Chromosome 1"/>
</dbReference>
<dbReference type="EMBL" id="CP017754">
    <property type="protein sequence ID" value="AOZ05102.1"/>
    <property type="molecule type" value="Genomic_DNA"/>
</dbReference>
<feature type="region of interest" description="Disordered" evidence="2">
    <location>
        <begin position="148"/>
        <end position="182"/>
    </location>
</feature>
<keyword evidence="4" id="KW-1185">Reference proteome</keyword>
<evidence type="ECO:0000313" key="4">
    <source>
        <dbReference type="Proteomes" id="UP000177515"/>
    </source>
</evidence>
<evidence type="ECO:0000256" key="2">
    <source>
        <dbReference type="SAM" id="MobiDB-lite"/>
    </source>
</evidence>
<dbReference type="PANTHER" id="PTHR35024:SF4">
    <property type="entry name" value="POLYMER-FORMING CYTOSKELETAL PROTEIN"/>
    <property type="match status" value="1"/>
</dbReference>
<dbReference type="RefSeq" id="WP_071011025.1">
    <property type="nucleotide sequence ID" value="NZ_CP017754.1"/>
</dbReference>
<proteinExistence type="inferred from homology"/>
<reference evidence="3 4" key="1">
    <citation type="submission" date="2016-10" db="EMBL/GenBank/DDBJ databases">
        <title>Complete genome sequences of three Cupriavidus strains isolated from various Malaysian environments.</title>
        <authorList>
            <person name="Abdullah A.A.-A."/>
            <person name="Shafie N.A.H."/>
            <person name="Lau N.S."/>
        </authorList>
    </citation>
    <scope>NUCLEOTIDE SEQUENCE [LARGE SCALE GENOMIC DNA]</scope>
    <source>
        <strain evidence="3 4">USMAA1020</strain>
    </source>
</reference>
<organism evidence="3 4">
    <name type="scientific">Cupriavidus malaysiensis</name>
    <dbReference type="NCBI Taxonomy" id="367825"/>
    <lineage>
        <taxon>Bacteria</taxon>
        <taxon>Pseudomonadati</taxon>
        <taxon>Pseudomonadota</taxon>
        <taxon>Betaproteobacteria</taxon>
        <taxon>Burkholderiales</taxon>
        <taxon>Burkholderiaceae</taxon>
        <taxon>Cupriavidus</taxon>
    </lineage>
</organism>
<gene>
    <name evidence="3" type="ORF">BKK80_04145</name>
</gene>
<accession>A0ABM6F154</accession>
<evidence type="ECO:0000256" key="1">
    <source>
        <dbReference type="ARBA" id="ARBA00044755"/>
    </source>
</evidence>
<dbReference type="Pfam" id="PF04519">
    <property type="entry name" value="Bactofilin"/>
    <property type="match status" value="1"/>
</dbReference>
<feature type="compositionally biased region" description="Low complexity" evidence="2">
    <location>
        <begin position="165"/>
        <end position="182"/>
    </location>
</feature>
<sequence>MLFSKKKGLTIDTLIGREAVIDGDLSFAGGLRLDGRVRGNVVALAGQPSMLVLSESGRVEGEVRVAHLVLNGTVAGPVYASELLELQSQARVHGEVHYAALEMQQGALVEGRLVPRVQGETRALPAPAEAGASDAAAVGEDAGLANVADAEAASEGADPVPPPAAAEARAVAGASDAAQAAPREEAALTAVAGLRQRSAA</sequence>
<comment type="similarity">
    <text evidence="1">Belongs to the bactofilin family.</text>
</comment>
<protein>
    <recommendedName>
        <fullName evidence="5">Polymer-forming cytoskeletal protein</fullName>
    </recommendedName>
</protein>
<dbReference type="PANTHER" id="PTHR35024">
    <property type="entry name" value="HYPOTHETICAL CYTOSOLIC PROTEIN"/>
    <property type="match status" value="1"/>
</dbReference>
<evidence type="ECO:0000313" key="3">
    <source>
        <dbReference type="EMBL" id="AOZ05102.1"/>
    </source>
</evidence>